<dbReference type="SUPFAM" id="SSF53335">
    <property type="entry name" value="S-adenosyl-L-methionine-dependent methyltransferases"/>
    <property type="match status" value="1"/>
</dbReference>
<dbReference type="InterPro" id="IPR026024">
    <property type="entry name" value="Chemotaxis_MeTrfase_CheR"/>
</dbReference>
<gene>
    <name evidence="7" type="ORF">OLX77_00105</name>
</gene>
<accession>A0A9X4ME11</accession>
<protein>
    <recommendedName>
        <fullName evidence="2">protein-glutamate O-methyltransferase</fullName>
        <ecNumber evidence="2">2.1.1.80</ecNumber>
    </recommendedName>
</protein>
<dbReference type="PROSITE" id="PS50123">
    <property type="entry name" value="CHER"/>
    <property type="match status" value="1"/>
</dbReference>
<dbReference type="SUPFAM" id="SSF47757">
    <property type="entry name" value="Chemotaxis receptor methyltransferase CheR, N-terminal domain"/>
    <property type="match status" value="1"/>
</dbReference>
<reference evidence="7" key="1">
    <citation type="journal article" date="2022" name="bioRxiv">
        <title>Thiovibrio frasassiensisgen. nov., sp. nov., an autotrophic, elemental sulfur disproportionating bacterium isolated from sulfidic karst sediment, and proposal of Thiovibrionaceae fam. nov.</title>
        <authorList>
            <person name="Aronson H."/>
            <person name="Thomas C."/>
            <person name="Bhattacharyya M."/>
            <person name="Eckstein S."/>
            <person name="Jensen S."/>
            <person name="Barco R."/>
            <person name="Macalady J."/>
            <person name="Amend J."/>
        </authorList>
    </citation>
    <scope>NUCLEOTIDE SEQUENCE</scope>
    <source>
        <strain evidence="7">RS19-109</strain>
    </source>
</reference>
<dbReference type="PANTHER" id="PTHR24422:SF26">
    <property type="entry name" value="CHEMOTAXIS PROTEIN METHYLTRANSFERASE"/>
    <property type="match status" value="1"/>
</dbReference>
<evidence type="ECO:0000256" key="3">
    <source>
        <dbReference type="ARBA" id="ARBA00022603"/>
    </source>
</evidence>
<dbReference type="Proteomes" id="UP001154240">
    <property type="component" value="Unassembled WGS sequence"/>
</dbReference>
<evidence type="ECO:0000313" key="7">
    <source>
        <dbReference type="EMBL" id="MDG4474558.1"/>
    </source>
</evidence>
<keyword evidence="4" id="KW-0808">Transferase</keyword>
<reference evidence="7" key="2">
    <citation type="submission" date="2022-10" db="EMBL/GenBank/DDBJ databases">
        <authorList>
            <person name="Aronson H.S."/>
        </authorList>
    </citation>
    <scope>NUCLEOTIDE SEQUENCE</scope>
    <source>
        <strain evidence="7">RS19-109</strain>
    </source>
</reference>
<comment type="caution">
    <text evidence="7">The sequence shown here is derived from an EMBL/GenBank/DDBJ whole genome shotgun (WGS) entry which is preliminary data.</text>
</comment>
<proteinExistence type="predicted"/>
<sequence>MTLFGNQGIAGDRAVHSPVLSDRDFNRFSAFIYETCGIKLPPIKKTMLSARLQKRLRQLHLDSFSAYLDYVLSPDGQAQELCHMIDVVSTNKTDFFREAKHFDVMNTITLPDYVQRMTHQSHKILRVWSAGCSSGEEPYTLAMVLEEFFSKYPGLDYSILATDICTEVLAKAEEAVYTDEVVAPVSLMLRNKYLMRGKGSHKGFHRVVPELRRKVKFKRLNFMDRDFGIEQKMDLIFCRNVIIYFDRKTQCALFEKFYRQLSPKGYLFTGHSETLEGIGDRMERVAAAVYRCCK</sequence>
<comment type="catalytic activity">
    <reaction evidence="1">
        <text>L-glutamyl-[protein] + S-adenosyl-L-methionine = [protein]-L-glutamate 5-O-methyl ester + S-adenosyl-L-homocysteine</text>
        <dbReference type="Rhea" id="RHEA:24452"/>
        <dbReference type="Rhea" id="RHEA-COMP:10208"/>
        <dbReference type="Rhea" id="RHEA-COMP:10311"/>
        <dbReference type="ChEBI" id="CHEBI:29973"/>
        <dbReference type="ChEBI" id="CHEBI:57856"/>
        <dbReference type="ChEBI" id="CHEBI:59789"/>
        <dbReference type="ChEBI" id="CHEBI:82795"/>
        <dbReference type="EC" id="2.1.1.80"/>
    </reaction>
</comment>
<dbReference type="AlphaFoldDB" id="A0A9X4ME11"/>
<dbReference type="InterPro" id="IPR022641">
    <property type="entry name" value="CheR_N"/>
</dbReference>
<dbReference type="Gene3D" id="3.40.50.150">
    <property type="entry name" value="Vaccinia Virus protein VP39"/>
    <property type="match status" value="1"/>
</dbReference>
<dbReference type="GO" id="GO:0032259">
    <property type="term" value="P:methylation"/>
    <property type="evidence" value="ECO:0007669"/>
    <property type="project" value="UniProtKB-KW"/>
</dbReference>
<dbReference type="PANTHER" id="PTHR24422">
    <property type="entry name" value="CHEMOTAXIS PROTEIN METHYLTRANSFERASE"/>
    <property type="match status" value="1"/>
</dbReference>
<evidence type="ECO:0000256" key="5">
    <source>
        <dbReference type="ARBA" id="ARBA00022691"/>
    </source>
</evidence>
<evidence type="ECO:0000256" key="1">
    <source>
        <dbReference type="ARBA" id="ARBA00001541"/>
    </source>
</evidence>
<keyword evidence="3" id="KW-0489">Methyltransferase</keyword>
<evidence type="ECO:0000256" key="2">
    <source>
        <dbReference type="ARBA" id="ARBA00012534"/>
    </source>
</evidence>
<name>A0A9X4ME11_9BACT</name>
<dbReference type="RefSeq" id="WP_307631540.1">
    <property type="nucleotide sequence ID" value="NZ_JAPHEH010000001.1"/>
</dbReference>
<dbReference type="InterPro" id="IPR022642">
    <property type="entry name" value="CheR_C"/>
</dbReference>
<keyword evidence="8" id="KW-1185">Reference proteome</keyword>
<dbReference type="InterPro" id="IPR000780">
    <property type="entry name" value="CheR_MeTrfase"/>
</dbReference>
<keyword evidence="5" id="KW-0949">S-adenosyl-L-methionine</keyword>
<dbReference type="Gene3D" id="1.10.155.10">
    <property type="entry name" value="Chemotaxis receptor methyltransferase CheR, N-terminal domain"/>
    <property type="match status" value="1"/>
</dbReference>
<dbReference type="SMART" id="SM00138">
    <property type="entry name" value="MeTrc"/>
    <property type="match status" value="1"/>
</dbReference>
<dbReference type="InterPro" id="IPR036804">
    <property type="entry name" value="CheR_N_sf"/>
</dbReference>
<evidence type="ECO:0000259" key="6">
    <source>
        <dbReference type="PROSITE" id="PS50123"/>
    </source>
</evidence>
<dbReference type="InterPro" id="IPR029063">
    <property type="entry name" value="SAM-dependent_MTases_sf"/>
</dbReference>
<dbReference type="EMBL" id="JAPHEH010000001">
    <property type="protein sequence ID" value="MDG4474558.1"/>
    <property type="molecule type" value="Genomic_DNA"/>
</dbReference>
<feature type="domain" description="CheR-type methyltransferase" evidence="6">
    <location>
        <begin position="13"/>
        <end position="294"/>
    </location>
</feature>
<dbReference type="PIRSF" id="PIRSF000410">
    <property type="entry name" value="CheR"/>
    <property type="match status" value="1"/>
</dbReference>
<dbReference type="Pfam" id="PF01739">
    <property type="entry name" value="CheR"/>
    <property type="match status" value="1"/>
</dbReference>
<dbReference type="Pfam" id="PF03705">
    <property type="entry name" value="CheR_N"/>
    <property type="match status" value="1"/>
</dbReference>
<organism evidence="7 8">
    <name type="scientific">Thiovibrio frasassiensis</name>
    <dbReference type="NCBI Taxonomy" id="2984131"/>
    <lineage>
        <taxon>Bacteria</taxon>
        <taxon>Pseudomonadati</taxon>
        <taxon>Thermodesulfobacteriota</taxon>
        <taxon>Desulfobulbia</taxon>
        <taxon>Desulfobulbales</taxon>
        <taxon>Thiovibrionaceae</taxon>
        <taxon>Thiovibrio</taxon>
    </lineage>
</organism>
<evidence type="ECO:0000313" key="8">
    <source>
        <dbReference type="Proteomes" id="UP001154240"/>
    </source>
</evidence>
<evidence type="ECO:0000256" key="4">
    <source>
        <dbReference type="ARBA" id="ARBA00022679"/>
    </source>
</evidence>
<dbReference type="PRINTS" id="PR00996">
    <property type="entry name" value="CHERMTFRASE"/>
</dbReference>
<dbReference type="EC" id="2.1.1.80" evidence="2"/>
<dbReference type="InterPro" id="IPR050903">
    <property type="entry name" value="Bact_Chemotaxis_MeTrfase"/>
</dbReference>
<dbReference type="GO" id="GO:0008983">
    <property type="term" value="F:protein-glutamate O-methyltransferase activity"/>
    <property type="evidence" value="ECO:0007669"/>
    <property type="project" value="UniProtKB-EC"/>
</dbReference>